<protein>
    <submittedName>
        <fullName evidence="1">Uncharacterized protein</fullName>
    </submittedName>
</protein>
<dbReference type="AlphaFoldDB" id="A0A9D4BXD5"/>
<proteinExistence type="predicted"/>
<sequence length="74" mass="8039">MNMHSYLISDYTAALNDGGGAWASSVGSTAANNGVGYSVQELSYKQTHVDTILQVIVCKCSLTSKHMWIQLCRL</sequence>
<gene>
    <name evidence="1" type="ORF">DPMN_071564</name>
</gene>
<name>A0A9D4BXD5_DREPO</name>
<evidence type="ECO:0000313" key="2">
    <source>
        <dbReference type="Proteomes" id="UP000828390"/>
    </source>
</evidence>
<keyword evidence="2" id="KW-1185">Reference proteome</keyword>
<organism evidence="1 2">
    <name type="scientific">Dreissena polymorpha</name>
    <name type="common">Zebra mussel</name>
    <name type="synonym">Mytilus polymorpha</name>
    <dbReference type="NCBI Taxonomy" id="45954"/>
    <lineage>
        <taxon>Eukaryota</taxon>
        <taxon>Metazoa</taxon>
        <taxon>Spiralia</taxon>
        <taxon>Lophotrochozoa</taxon>
        <taxon>Mollusca</taxon>
        <taxon>Bivalvia</taxon>
        <taxon>Autobranchia</taxon>
        <taxon>Heteroconchia</taxon>
        <taxon>Euheterodonta</taxon>
        <taxon>Imparidentia</taxon>
        <taxon>Neoheterodontei</taxon>
        <taxon>Myida</taxon>
        <taxon>Dreissenoidea</taxon>
        <taxon>Dreissenidae</taxon>
        <taxon>Dreissena</taxon>
    </lineage>
</organism>
<dbReference type="Proteomes" id="UP000828390">
    <property type="component" value="Unassembled WGS sequence"/>
</dbReference>
<reference evidence="1" key="1">
    <citation type="journal article" date="2019" name="bioRxiv">
        <title>The Genome of the Zebra Mussel, Dreissena polymorpha: A Resource for Invasive Species Research.</title>
        <authorList>
            <person name="McCartney M.A."/>
            <person name="Auch B."/>
            <person name="Kono T."/>
            <person name="Mallez S."/>
            <person name="Zhang Y."/>
            <person name="Obille A."/>
            <person name="Becker A."/>
            <person name="Abrahante J.E."/>
            <person name="Garbe J."/>
            <person name="Badalamenti J.P."/>
            <person name="Herman A."/>
            <person name="Mangelson H."/>
            <person name="Liachko I."/>
            <person name="Sullivan S."/>
            <person name="Sone E.D."/>
            <person name="Koren S."/>
            <person name="Silverstein K.A.T."/>
            <person name="Beckman K.B."/>
            <person name="Gohl D.M."/>
        </authorList>
    </citation>
    <scope>NUCLEOTIDE SEQUENCE</scope>
    <source>
        <strain evidence="1">Duluth1</strain>
        <tissue evidence="1">Whole animal</tissue>
    </source>
</reference>
<reference evidence="1" key="2">
    <citation type="submission" date="2020-11" db="EMBL/GenBank/DDBJ databases">
        <authorList>
            <person name="McCartney M.A."/>
            <person name="Auch B."/>
            <person name="Kono T."/>
            <person name="Mallez S."/>
            <person name="Becker A."/>
            <person name="Gohl D.M."/>
            <person name="Silverstein K.A.T."/>
            <person name="Koren S."/>
            <person name="Bechman K.B."/>
            <person name="Herman A."/>
            <person name="Abrahante J.E."/>
            <person name="Garbe J."/>
        </authorList>
    </citation>
    <scope>NUCLEOTIDE SEQUENCE</scope>
    <source>
        <strain evidence="1">Duluth1</strain>
        <tissue evidence="1">Whole animal</tissue>
    </source>
</reference>
<comment type="caution">
    <text evidence="1">The sequence shown here is derived from an EMBL/GenBank/DDBJ whole genome shotgun (WGS) entry which is preliminary data.</text>
</comment>
<dbReference type="EMBL" id="JAIWYP010000014">
    <property type="protein sequence ID" value="KAH3711888.1"/>
    <property type="molecule type" value="Genomic_DNA"/>
</dbReference>
<evidence type="ECO:0000313" key="1">
    <source>
        <dbReference type="EMBL" id="KAH3711888.1"/>
    </source>
</evidence>
<accession>A0A9D4BXD5</accession>